<proteinExistence type="predicted"/>
<organism evidence="3 4">
    <name type="scientific">Natrinema hispanicum</name>
    <dbReference type="NCBI Taxonomy" id="392421"/>
    <lineage>
        <taxon>Archaea</taxon>
        <taxon>Methanobacteriati</taxon>
        <taxon>Methanobacteriota</taxon>
        <taxon>Stenosarchaea group</taxon>
        <taxon>Halobacteria</taxon>
        <taxon>Halobacteriales</taxon>
        <taxon>Natrialbaceae</taxon>
        <taxon>Natrinema</taxon>
    </lineage>
</organism>
<accession>A0A1G6XSH3</accession>
<dbReference type="InterPro" id="IPR012912">
    <property type="entry name" value="Plasmid_pRiA4b_Orf3-like"/>
</dbReference>
<protein>
    <submittedName>
        <fullName evidence="3">PRiA4b ORF-3-like protein</fullName>
    </submittedName>
</protein>
<dbReference type="Proteomes" id="UP000324021">
    <property type="component" value="Unassembled WGS sequence"/>
</dbReference>
<evidence type="ECO:0000313" key="4">
    <source>
        <dbReference type="Proteomes" id="UP000324021"/>
    </source>
</evidence>
<dbReference type="SUPFAM" id="SSF159941">
    <property type="entry name" value="MM3350-like"/>
    <property type="match status" value="1"/>
</dbReference>
<reference evidence="3 4" key="1">
    <citation type="submission" date="2016-10" db="EMBL/GenBank/DDBJ databases">
        <authorList>
            <person name="Varghese N."/>
            <person name="Submissions S."/>
        </authorList>
    </citation>
    <scope>NUCLEOTIDE SEQUENCE [LARGE SCALE GENOMIC DNA]</scope>
    <source>
        <strain evidence="3 4">CDM_1</strain>
    </source>
</reference>
<evidence type="ECO:0000256" key="1">
    <source>
        <dbReference type="SAM" id="MobiDB-lite"/>
    </source>
</evidence>
<feature type="domain" description="Plasmid pRiA4b Orf3-like" evidence="2">
    <location>
        <begin position="21"/>
        <end position="178"/>
    </location>
</feature>
<gene>
    <name evidence="3" type="ORF">SAMN05192552_10515</name>
</gene>
<dbReference type="Pfam" id="PF07929">
    <property type="entry name" value="PRiA4_ORF3"/>
    <property type="match status" value="1"/>
</dbReference>
<dbReference type="InterPro" id="IPR024047">
    <property type="entry name" value="MM3350-like_sf"/>
</dbReference>
<name>A0A1G6XSH3_9EURY</name>
<dbReference type="RefSeq" id="WP_149782610.1">
    <property type="nucleotide sequence ID" value="NZ_FMZP01000051.1"/>
</dbReference>
<dbReference type="Gene3D" id="3.10.290.30">
    <property type="entry name" value="MM3350-like"/>
    <property type="match status" value="1"/>
</dbReference>
<dbReference type="EMBL" id="FMZP01000051">
    <property type="protein sequence ID" value="SDD80673.1"/>
    <property type="molecule type" value="Genomic_DNA"/>
</dbReference>
<evidence type="ECO:0000259" key="2">
    <source>
        <dbReference type="Pfam" id="PF07929"/>
    </source>
</evidence>
<feature type="region of interest" description="Disordered" evidence="1">
    <location>
        <begin position="156"/>
        <end position="186"/>
    </location>
</feature>
<dbReference type="AlphaFoldDB" id="A0A1G6XSH3"/>
<evidence type="ECO:0000313" key="3">
    <source>
        <dbReference type="EMBL" id="SDD80673.1"/>
    </source>
</evidence>
<sequence length="186" mass="21301">MTIYRFRILLLPNPPLEFEPETEVYREIEIGGSNSLADLHEAIFDAFDRYDSHAYEFLTRDEHGIATRSYVHPQLYSGDESWRPMDDAEIDRFIERAVPDDATEAAKERFRDLQSNPPPEGNAAETTIDELDPDTLGALSYTFDMGDNWEHYIELQDTQEGSLEDDPVVVDEQGAAPPQYPDLDEQ</sequence>